<organism evidence="1">
    <name type="scientific">Actinoplanes campanulatus</name>
    <dbReference type="NCBI Taxonomy" id="113559"/>
    <lineage>
        <taxon>Bacteria</taxon>
        <taxon>Bacillati</taxon>
        <taxon>Actinomycetota</taxon>
        <taxon>Actinomycetes</taxon>
        <taxon>Micromonosporales</taxon>
        <taxon>Micromonosporaceae</taxon>
        <taxon>Actinoplanes</taxon>
    </lineage>
</organism>
<dbReference type="EMBL" id="BOMF01000076">
    <property type="protein sequence ID" value="GID46636.1"/>
    <property type="molecule type" value="Genomic_DNA"/>
</dbReference>
<protein>
    <recommendedName>
        <fullName evidence="2">Immunity protein 52</fullName>
    </recommendedName>
</protein>
<evidence type="ECO:0008006" key="2">
    <source>
        <dbReference type="Google" id="ProtNLM"/>
    </source>
</evidence>
<name>A0ABQ3WK69_9ACTN</name>
<comment type="caution">
    <text evidence="1">The sequence shown here is derived from an EMBL/GenBank/DDBJ whole genome shotgun (WGS) entry which is preliminary data.</text>
</comment>
<accession>A0ABQ3WK69</accession>
<sequence length="230" mass="25731">MEADQDHGVMGSDWIWEMQVSVAAEPALRELYAMAAERDLRPNRPDGLINLFSNPDGDLRTVEDLDVAIAAMATGKENGQFWASGDVDIFVNFENGTLTWALDSVYCYRHPVPEADTFRELHDRLTGLWLDAALRLNVDAGRVLDEWSTGQIWDLGIHEAVHPVGGWPSELGWWSYLGPTRHLPAPPLVEVADRVRVLPNGAVLVTLLDDPASVDVLRYEEVHIRWLRGA</sequence>
<evidence type="ECO:0000313" key="1">
    <source>
        <dbReference type="EMBL" id="GID46636.1"/>
    </source>
</evidence>
<reference evidence="1" key="1">
    <citation type="submission" date="2021-01" db="EMBL/GenBank/DDBJ databases">
        <title>Whole genome shotgun sequence of Actinoplanes capillaceus NBRC 16408.</title>
        <authorList>
            <person name="Komaki H."/>
            <person name="Tamura T."/>
        </authorList>
    </citation>
    <scope>NUCLEOTIDE SEQUENCE [LARGE SCALE GENOMIC DNA]</scope>
    <source>
        <strain evidence="1">NBRC 16408</strain>
    </source>
</reference>
<proteinExistence type="predicted"/>
<gene>
    <name evidence="1" type="ORF">Aca07nite_39110</name>
</gene>